<dbReference type="PROSITE" id="PS51257">
    <property type="entry name" value="PROKAR_LIPOPROTEIN"/>
    <property type="match status" value="1"/>
</dbReference>
<dbReference type="EMBL" id="AFNU02000014">
    <property type="protein sequence ID" value="ERJ11174.1"/>
    <property type="molecule type" value="Genomic_DNA"/>
</dbReference>
<dbReference type="RefSeq" id="WP_008824639.1">
    <property type="nucleotide sequence ID" value="NZ_AFNU02000014.1"/>
</dbReference>
<dbReference type="eggNOG" id="COG0834">
    <property type="taxonomic scope" value="Bacteria"/>
</dbReference>
<dbReference type="Proteomes" id="UP000005707">
    <property type="component" value="Unassembled WGS sequence"/>
</dbReference>
<comment type="caution">
    <text evidence="4">The sequence shown here is derived from an EMBL/GenBank/DDBJ whole genome shotgun (WGS) entry which is preliminary data.</text>
</comment>
<feature type="signal peptide" evidence="2">
    <location>
        <begin position="1"/>
        <end position="21"/>
    </location>
</feature>
<reference evidence="4 5" key="2">
    <citation type="journal article" date="2013" name="PLoS ONE">
        <title>INDIGO - INtegrated Data Warehouse of MIcrobial GenOmes with Examples from the Red Sea Extremophiles.</title>
        <authorList>
            <person name="Alam I."/>
            <person name="Antunes A."/>
            <person name="Kamau A.A."/>
            <person name="Ba Alawi W."/>
            <person name="Kalkatawi M."/>
            <person name="Stingl U."/>
            <person name="Bajic V.B."/>
        </authorList>
    </citation>
    <scope>NUCLEOTIDE SEQUENCE [LARGE SCALE GENOMIC DNA]</scope>
    <source>
        <strain evidence="4 5">SSD-17B</strain>
    </source>
</reference>
<feature type="chain" id="PRO_5004626621" evidence="2">
    <location>
        <begin position="22"/>
        <end position="267"/>
    </location>
</feature>
<feature type="domain" description="Solute-binding protein family 3/N-terminal" evidence="3">
    <location>
        <begin position="38"/>
        <end position="264"/>
    </location>
</feature>
<sequence>MKKAKVLLGLMILAVVFTLVGCQGDEAPNYEQIQDRGYIVMGLDDSFAPMGFRDEDNEIVGFDVDMAKELFERLDLEVRFQPIDWSMKETELNSGNIDLIWNGYTITDERKEKVDFSTPYLANRQVIVVLTDSGISSKADLSGKKVAVQEASSSLDAVNKESDVVQAFDGGEALQYGTNDEALRELEFGRVDAVVVDEILARYYISLKEDGLYTVLTDDFGREEYGIGVRKENDALLDAINDELASMKADGASATISNEWFGEDIVQ</sequence>
<protein>
    <submittedName>
        <fullName evidence="4">Amino acid ABC transporter amino acid-binding protein</fullName>
    </submittedName>
</protein>
<dbReference type="PANTHER" id="PTHR35936">
    <property type="entry name" value="MEMBRANE-BOUND LYTIC MUREIN TRANSGLYCOSYLASE F"/>
    <property type="match status" value="1"/>
</dbReference>
<dbReference type="Pfam" id="PF00497">
    <property type="entry name" value="SBP_bac_3"/>
    <property type="match status" value="1"/>
</dbReference>
<keyword evidence="5" id="KW-1185">Reference proteome</keyword>
<dbReference type="CDD" id="cd00996">
    <property type="entry name" value="PBP2_AatB_like"/>
    <property type="match status" value="1"/>
</dbReference>
<dbReference type="PANTHER" id="PTHR35936:SF34">
    <property type="entry name" value="ABC TRANSPORTER EXTRACELLULAR-BINDING PROTEIN YCKB-RELATED"/>
    <property type="match status" value="1"/>
</dbReference>
<evidence type="ECO:0000313" key="4">
    <source>
        <dbReference type="EMBL" id="ERJ11174.1"/>
    </source>
</evidence>
<dbReference type="SMART" id="SM00062">
    <property type="entry name" value="PBPb"/>
    <property type="match status" value="1"/>
</dbReference>
<dbReference type="InParanoid" id="U2FIU3"/>
<dbReference type="SUPFAM" id="SSF53850">
    <property type="entry name" value="Periplasmic binding protein-like II"/>
    <property type="match status" value="1"/>
</dbReference>
<name>U2FIU3_9MOLU</name>
<dbReference type="OrthoDB" id="9775197at2"/>
<dbReference type="STRING" id="1033810.HLPCO_002743"/>
<proteinExistence type="predicted"/>
<evidence type="ECO:0000256" key="1">
    <source>
        <dbReference type="ARBA" id="ARBA00022729"/>
    </source>
</evidence>
<dbReference type="Gene3D" id="3.40.190.10">
    <property type="entry name" value="Periplasmic binding protein-like II"/>
    <property type="match status" value="2"/>
</dbReference>
<gene>
    <name evidence="4" type="ORF">HLPCO_002743</name>
</gene>
<dbReference type="InterPro" id="IPR001638">
    <property type="entry name" value="Solute-binding_3/MltF_N"/>
</dbReference>
<evidence type="ECO:0000256" key="2">
    <source>
        <dbReference type="SAM" id="SignalP"/>
    </source>
</evidence>
<dbReference type="AlphaFoldDB" id="U2FIU3"/>
<reference evidence="4 5" key="1">
    <citation type="journal article" date="2011" name="J. Bacteriol.">
        <title>Genome sequence of Haloplasma contractile, an unusual contractile bacterium from a deep-sea anoxic brine lake.</title>
        <authorList>
            <person name="Antunes A."/>
            <person name="Alam I."/>
            <person name="El Dorry H."/>
            <person name="Siam R."/>
            <person name="Robertson A."/>
            <person name="Bajic V.B."/>
            <person name="Stingl U."/>
        </authorList>
    </citation>
    <scope>NUCLEOTIDE SEQUENCE [LARGE SCALE GENOMIC DNA]</scope>
    <source>
        <strain evidence="4 5">SSD-17B</strain>
    </source>
</reference>
<accession>U2FIU3</accession>
<keyword evidence="1 2" id="KW-0732">Signal</keyword>
<evidence type="ECO:0000259" key="3">
    <source>
        <dbReference type="SMART" id="SM00062"/>
    </source>
</evidence>
<evidence type="ECO:0000313" key="5">
    <source>
        <dbReference type="Proteomes" id="UP000005707"/>
    </source>
</evidence>
<organism evidence="4 5">
    <name type="scientific">Haloplasma contractile SSD-17B</name>
    <dbReference type="NCBI Taxonomy" id="1033810"/>
    <lineage>
        <taxon>Bacteria</taxon>
        <taxon>Bacillati</taxon>
        <taxon>Mycoplasmatota</taxon>
        <taxon>Mollicutes</taxon>
        <taxon>Haloplasmatales</taxon>
        <taxon>Haloplasmataceae</taxon>
        <taxon>Haloplasma</taxon>
    </lineage>
</organism>